<proteinExistence type="predicted"/>
<dbReference type="OrthoDB" id="539753at2759"/>
<evidence type="ECO:0000256" key="1">
    <source>
        <dbReference type="SAM" id="MobiDB-lite"/>
    </source>
</evidence>
<gene>
    <name evidence="2" type="ORF">CEUSTIGMA_g11644.t1</name>
</gene>
<evidence type="ECO:0000313" key="3">
    <source>
        <dbReference type="Proteomes" id="UP000232323"/>
    </source>
</evidence>
<dbReference type="EMBL" id="BEGY01000119">
    <property type="protein sequence ID" value="GAX84221.1"/>
    <property type="molecule type" value="Genomic_DNA"/>
</dbReference>
<protein>
    <submittedName>
        <fullName evidence="2">Uncharacterized protein</fullName>
    </submittedName>
</protein>
<name>A0A250XM91_9CHLO</name>
<sequence length="149" mass="16658">MSRGVKEHPKVEKLRTSWFVRKDAEGQPIPLVAWQKVTIALGSAVMAWTLVPRIWYYLYPINVEKLDSEEKRKQDLVKKRSLYIPVMASGKSFLDSEDGSVFEGLTPREINELAKTKLGGTGSGGDPFEGLSPEEIDALFDNNTSSGER</sequence>
<evidence type="ECO:0000313" key="2">
    <source>
        <dbReference type="EMBL" id="GAX84221.1"/>
    </source>
</evidence>
<keyword evidence="3" id="KW-1185">Reference proteome</keyword>
<dbReference type="AlphaFoldDB" id="A0A250XM91"/>
<feature type="region of interest" description="Disordered" evidence="1">
    <location>
        <begin position="115"/>
        <end position="149"/>
    </location>
</feature>
<dbReference type="Proteomes" id="UP000232323">
    <property type="component" value="Unassembled WGS sequence"/>
</dbReference>
<reference evidence="2 3" key="1">
    <citation type="submission" date="2017-08" db="EMBL/GenBank/DDBJ databases">
        <title>Acidophilic green algal genome provides insights into adaptation to an acidic environment.</title>
        <authorList>
            <person name="Hirooka S."/>
            <person name="Hirose Y."/>
            <person name="Kanesaki Y."/>
            <person name="Higuchi S."/>
            <person name="Fujiwara T."/>
            <person name="Onuma R."/>
            <person name="Era A."/>
            <person name="Ohbayashi R."/>
            <person name="Uzuka A."/>
            <person name="Nozaki H."/>
            <person name="Yoshikawa H."/>
            <person name="Miyagishima S.Y."/>
        </authorList>
    </citation>
    <scope>NUCLEOTIDE SEQUENCE [LARGE SCALE GENOMIC DNA]</scope>
    <source>
        <strain evidence="2 3">NIES-2499</strain>
    </source>
</reference>
<accession>A0A250XM91</accession>
<organism evidence="2 3">
    <name type="scientific">Chlamydomonas eustigma</name>
    <dbReference type="NCBI Taxonomy" id="1157962"/>
    <lineage>
        <taxon>Eukaryota</taxon>
        <taxon>Viridiplantae</taxon>
        <taxon>Chlorophyta</taxon>
        <taxon>core chlorophytes</taxon>
        <taxon>Chlorophyceae</taxon>
        <taxon>CS clade</taxon>
        <taxon>Chlamydomonadales</taxon>
        <taxon>Chlamydomonadaceae</taxon>
        <taxon>Chlamydomonas</taxon>
    </lineage>
</organism>
<comment type="caution">
    <text evidence="2">The sequence shown here is derived from an EMBL/GenBank/DDBJ whole genome shotgun (WGS) entry which is preliminary data.</text>
</comment>